<dbReference type="Pfam" id="PF13470">
    <property type="entry name" value="PIN_3"/>
    <property type="match status" value="1"/>
</dbReference>
<evidence type="ECO:0000313" key="3">
    <source>
        <dbReference type="Proteomes" id="UP000593994"/>
    </source>
</evidence>
<keyword evidence="3" id="KW-1185">Reference proteome</keyword>
<proteinExistence type="predicted"/>
<dbReference type="KEGG" id="sbal:HUE88_03135"/>
<accession>A0A7S7LY22</accession>
<organism evidence="2 3">
    <name type="scientific">Candidatus Sulfurimonas baltica</name>
    <dbReference type="NCBI Taxonomy" id="2740404"/>
    <lineage>
        <taxon>Bacteria</taxon>
        <taxon>Pseudomonadati</taxon>
        <taxon>Campylobacterota</taxon>
        <taxon>Epsilonproteobacteria</taxon>
        <taxon>Campylobacterales</taxon>
        <taxon>Sulfurimonadaceae</taxon>
        <taxon>Sulfurimonas</taxon>
    </lineage>
</organism>
<reference evidence="2 3" key="1">
    <citation type="submission" date="2020-05" db="EMBL/GenBank/DDBJ databases">
        <title>Sulfurimonas marisnigri, sp. nov., and Sulfurimonas baltica, sp. nov., manganese oxide reducing chemolithoautotrophs of the class Epsilonproteobacteria isolated from the pelagic redoxclines of the Black and Baltic Seas and emended description of the genus Sulfurimonas.</title>
        <authorList>
            <person name="Henkel J.V."/>
            <person name="Laudan C."/>
            <person name="Werner J."/>
            <person name="Neu T."/>
            <person name="Plewe S."/>
            <person name="Sproer C."/>
            <person name="Bunk B."/>
            <person name="Schulz-Vogt H.N."/>
        </authorList>
    </citation>
    <scope>NUCLEOTIDE SEQUENCE [LARGE SCALE GENOMIC DNA]</scope>
    <source>
        <strain evidence="2 3">GD2</strain>
    </source>
</reference>
<dbReference type="InterPro" id="IPR029060">
    <property type="entry name" value="PIN-like_dom_sf"/>
</dbReference>
<protein>
    <submittedName>
        <fullName evidence="2">Type II toxin-antitoxin system VapC family toxin</fullName>
    </submittedName>
</protein>
<evidence type="ECO:0000259" key="1">
    <source>
        <dbReference type="Pfam" id="PF13470"/>
    </source>
</evidence>
<evidence type="ECO:0000313" key="2">
    <source>
        <dbReference type="EMBL" id="QOY52699.1"/>
    </source>
</evidence>
<dbReference type="EMBL" id="CP054492">
    <property type="protein sequence ID" value="QOY52699.1"/>
    <property type="molecule type" value="Genomic_DNA"/>
</dbReference>
<feature type="domain" description="PIN" evidence="1">
    <location>
        <begin position="4"/>
        <end position="121"/>
    </location>
</feature>
<dbReference type="Gene3D" id="3.40.50.1010">
    <property type="entry name" value="5'-nuclease"/>
    <property type="match status" value="1"/>
</dbReference>
<sequence length="141" mass="16575">MYKKVFIDANIFIDINDRNRKRYQESLDILKYLTQNGIGIYTSCDLITTIYYILAKEDKANALSGIERINKICKVIEFSNKEISLTCQLMNKDKNYKDLEDTLQYILAKKSKCELIISNDKNFYSSEVELLNTEEFCAKYF</sequence>
<dbReference type="Proteomes" id="UP000593994">
    <property type="component" value="Chromosome"/>
</dbReference>
<name>A0A7S7LY22_9BACT</name>
<dbReference type="InterPro" id="IPR002716">
    <property type="entry name" value="PIN_dom"/>
</dbReference>
<gene>
    <name evidence="2" type="ORF">HUE88_03135</name>
</gene>
<dbReference type="CDD" id="cd09854">
    <property type="entry name" value="PIN_VapC-like"/>
    <property type="match status" value="1"/>
</dbReference>
<dbReference type="AlphaFoldDB" id="A0A7S7LY22"/>
<dbReference type="RefSeq" id="WP_194370976.1">
    <property type="nucleotide sequence ID" value="NZ_CP054492.1"/>
</dbReference>
<dbReference type="SUPFAM" id="SSF88723">
    <property type="entry name" value="PIN domain-like"/>
    <property type="match status" value="1"/>
</dbReference>